<feature type="region of interest" description="Disordered" evidence="1">
    <location>
        <begin position="63"/>
        <end position="99"/>
    </location>
</feature>
<accession>A0A221VY04</accession>
<name>A0A221VY04_9PSEU</name>
<organism evidence="2 3">
    <name type="scientific">Actinoalloteichus hoggarensis</name>
    <dbReference type="NCBI Taxonomy" id="1470176"/>
    <lineage>
        <taxon>Bacteria</taxon>
        <taxon>Bacillati</taxon>
        <taxon>Actinomycetota</taxon>
        <taxon>Actinomycetes</taxon>
        <taxon>Pseudonocardiales</taxon>
        <taxon>Pseudonocardiaceae</taxon>
        <taxon>Actinoalloteichus</taxon>
    </lineage>
</organism>
<gene>
    <name evidence="2" type="ORF">AHOG_03550</name>
</gene>
<protein>
    <submittedName>
        <fullName evidence="2">Uncharacterized protein</fullName>
    </submittedName>
</protein>
<dbReference type="KEGG" id="ahg:AHOG_03550"/>
<evidence type="ECO:0000313" key="2">
    <source>
        <dbReference type="EMBL" id="ASO18367.1"/>
    </source>
</evidence>
<dbReference type="EMBL" id="CP022521">
    <property type="protein sequence ID" value="ASO18367.1"/>
    <property type="molecule type" value="Genomic_DNA"/>
</dbReference>
<dbReference type="Proteomes" id="UP000204221">
    <property type="component" value="Chromosome"/>
</dbReference>
<keyword evidence="3" id="KW-1185">Reference proteome</keyword>
<evidence type="ECO:0000313" key="3">
    <source>
        <dbReference type="Proteomes" id="UP000204221"/>
    </source>
</evidence>
<reference evidence="2 3" key="1">
    <citation type="submission" date="2017-07" db="EMBL/GenBank/DDBJ databases">
        <title>Complete genome sequence of Actinoalloteichus hoggarensis DSM 45943, type strain of Actinoalloteichus hoggarensis.</title>
        <authorList>
            <person name="Ruckert C."/>
            <person name="Nouioui I."/>
            <person name="Willmese J."/>
            <person name="van Wezel G."/>
            <person name="Klenk H.-P."/>
            <person name="Kalinowski J."/>
            <person name="Zotchev S.B."/>
        </authorList>
    </citation>
    <scope>NUCLEOTIDE SEQUENCE [LARGE SCALE GENOMIC DNA]</scope>
    <source>
        <strain evidence="2 3">DSM 45943</strain>
    </source>
</reference>
<feature type="compositionally biased region" description="Basic residues" evidence="1">
    <location>
        <begin position="76"/>
        <end position="86"/>
    </location>
</feature>
<proteinExistence type="predicted"/>
<evidence type="ECO:0000256" key="1">
    <source>
        <dbReference type="SAM" id="MobiDB-lite"/>
    </source>
</evidence>
<dbReference type="AlphaFoldDB" id="A0A221VY04"/>
<sequence>MIERGCPSLWWGDAPAAGGAVPCLPPCASGLRGCRLVRTKARNSARVWNPYSCTATRTVEPVPEHRGHEGLLSTHVRGRPRPRTRARNTDGARRTRGGRSARRCLYANSTACSPHTWVGSDSGGRGRIGPDASPRIWRSIDGCLVNGSRGRAFHAGGGRIAPGVKTIGRGWWQGDDVGSHPWGCGAAPGDGEGVRRTVGVSGRVGRDACRPARRPVVAGRLAAPSRPAWLEDRVLADSGKTLSRSERSTRAPASPGARCRLLMVVPGCRSGLGHGPRRWDVGS</sequence>